<gene>
    <name evidence="1" type="primary">jg1377</name>
    <name evidence="1" type="ORF">PAEG_LOCUS1352</name>
</gene>
<keyword evidence="2" id="KW-1185">Reference proteome</keyword>
<dbReference type="Proteomes" id="UP000838756">
    <property type="component" value="Unassembled WGS sequence"/>
</dbReference>
<evidence type="ECO:0000313" key="1">
    <source>
        <dbReference type="EMBL" id="CAH2208853.1"/>
    </source>
</evidence>
<name>A0A8S4QE45_9NEOP</name>
<dbReference type="EMBL" id="CAKXAJ010004683">
    <property type="protein sequence ID" value="CAH2208853.1"/>
    <property type="molecule type" value="Genomic_DNA"/>
</dbReference>
<accession>A0A8S4QE45</accession>
<proteinExistence type="predicted"/>
<comment type="caution">
    <text evidence="1">The sequence shown here is derived from an EMBL/GenBank/DDBJ whole genome shotgun (WGS) entry which is preliminary data.</text>
</comment>
<dbReference type="AlphaFoldDB" id="A0A8S4QE45"/>
<reference evidence="1" key="1">
    <citation type="submission" date="2022-03" db="EMBL/GenBank/DDBJ databases">
        <authorList>
            <person name="Lindestad O."/>
        </authorList>
    </citation>
    <scope>NUCLEOTIDE SEQUENCE</scope>
</reference>
<feature type="non-terminal residue" evidence="1">
    <location>
        <position position="1"/>
    </location>
</feature>
<protein>
    <submittedName>
        <fullName evidence="1">Jg1377 protein</fullName>
    </submittedName>
</protein>
<dbReference type="OrthoDB" id="19988at2759"/>
<sequence length="119" mass="13906">MRITQYHQEGVQFTEDFLERIMHRATELGLPPHKKLGLLTLSQKVSVQEGDDMLKIAQSTVDLFKTEWSDNQYAQTLTDEKLLTVEGRREVFYSFVNLCNTWQRRKAFVDVLACWPPTV</sequence>
<evidence type="ECO:0000313" key="2">
    <source>
        <dbReference type="Proteomes" id="UP000838756"/>
    </source>
</evidence>
<organism evidence="1 2">
    <name type="scientific">Pararge aegeria aegeria</name>
    <dbReference type="NCBI Taxonomy" id="348720"/>
    <lineage>
        <taxon>Eukaryota</taxon>
        <taxon>Metazoa</taxon>
        <taxon>Ecdysozoa</taxon>
        <taxon>Arthropoda</taxon>
        <taxon>Hexapoda</taxon>
        <taxon>Insecta</taxon>
        <taxon>Pterygota</taxon>
        <taxon>Neoptera</taxon>
        <taxon>Endopterygota</taxon>
        <taxon>Lepidoptera</taxon>
        <taxon>Glossata</taxon>
        <taxon>Ditrysia</taxon>
        <taxon>Papilionoidea</taxon>
        <taxon>Nymphalidae</taxon>
        <taxon>Satyrinae</taxon>
        <taxon>Satyrini</taxon>
        <taxon>Parargina</taxon>
        <taxon>Pararge</taxon>
    </lineage>
</organism>